<name>A0ABP8D9B5_9ACTN</name>
<feature type="DNA-binding region" description="H-T-H motif" evidence="2">
    <location>
        <begin position="30"/>
        <end position="49"/>
    </location>
</feature>
<dbReference type="InterPro" id="IPR041467">
    <property type="entry name" value="Sco4008_C"/>
</dbReference>
<evidence type="ECO:0000256" key="1">
    <source>
        <dbReference type="ARBA" id="ARBA00023125"/>
    </source>
</evidence>
<dbReference type="InterPro" id="IPR050109">
    <property type="entry name" value="HTH-type_TetR-like_transc_reg"/>
</dbReference>
<accession>A0ABP8D9B5</accession>
<organism evidence="4 5">
    <name type="scientific">Dactylosporangium darangshiense</name>
    <dbReference type="NCBI Taxonomy" id="579108"/>
    <lineage>
        <taxon>Bacteria</taxon>
        <taxon>Bacillati</taxon>
        <taxon>Actinomycetota</taxon>
        <taxon>Actinomycetes</taxon>
        <taxon>Micromonosporales</taxon>
        <taxon>Micromonosporaceae</taxon>
        <taxon>Dactylosporangium</taxon>
    </lineage>
</organism>
<gene>
    <name evidence="4" type="ORF">GCM10022255_037200</name>
</gene>
<feature type="domain" description="HTH tetR-type" evidence="3">
    <location>
        <begin position="7"/>
        <end position="67"/>
    </location>
</feature>
<dbReference type="PROSITE" id="PS50977">
    <property type="entry name" value="HTH_TETR_2"/>
    <property type="match status" value="1"/>
</dbReference>
<keyword evidence="1 2" id="KW-0238">DNA-binding</keyword>
<evidence type="ECO:0000256" key="2">
    <source>
        <dbReference type="PROSITE-ProRule" id="PRU00335"/>
    </source>
</evidence>
<dbReference type="InterPro" id="IPR001647">
    <property type="entry name" value="HTH_TetR"/>
</dbReference>
<dbReference type="Proteomes" id="UP001500620">
    <property type="component" value="Unassembled WGS sequence"/>
</dbReference>
<proteinExistence type="predicted"/>
<evidence type="ECO:0000313" key="5">
    <source>
        <dbReference type="Proteomes" id="UP001500620"/>
    </source>
</evidence>
<evidence type="ECO:0000313" key="4">
    <source>
        <dbReference type="EMBL" id="GAA4250131.1"/>
    </source>
</evidence>
<dbReference type="SUPFAM" id="SSF46689">
    <property type="entry name" value="Homeodomain-like"/>
    <property type="match status" value="1"/>
</dbReference>
<evidence type="ECO:0000259" key="3">
    <source>
        <dbReference type="PROSITE" id="PS50977"/>
    </source>
</evidence>
<sequence>MPPRDAAATKVRILDAATAEFAAYGLAGARVDRVAMRAEINKQLIYAYFGSKEGLFDAVLQTHIELLLDAVPFDAGDLPGYAVALFDFAVAKPDLLRLLRWHTLERPGELARFEQTIGSTERKIAALAAAQAAGKVNSTLPPAELLAVVLAVAQTFEDPEPVAVAVRRETVATAVRRLVTP</sequence>
<dbReference type="SUPFAM" id="SSF48498">
    <property type="entry name" value="Tetracyclin repressor-like, C-terminal domain"/>
    <property type="match status" value="1"/>
</dbReference>
<dbReference type="Pfam" id="PF17926">
    <property type="entry name" value="TetR_C_21"/>
    <property type="match status" value="1"/>
</dbReference>
<dbReference type="PANTHER" id="PTHR30328">
    <property type="entry name" value="TRANSCRIPTIONAL REPRESSOR"/>
    <property type="match status" value="1"/>
</dbReference>
<dbReference type="Pfam" id="PF00440">
    <property type="entry name" value="TetR_N"/>
    <property type="match status" value="1"/>
</dbReference>
<dbReference type="PRINTS" id="PR00455">
    <property type="entry name" value="HTHTETR"/>
</dbReference>
<dbReference type="Gene3D" id="1.10.357.10">
    <property type="entry name" value="Tetracycline Repressor, domain 2"/>
    <property type="match status" value="1"/>
</dbReference>
<comment type="caution">
    <text evidence="4">The sequence shown here is derived from an EMBL/GenBank/DDBJ whole genome shotgun (WGS) entry which is preliminary data.</text>
</comment>
<protein>
    <recommendedName>
        <fullName evidence="3">HTH tetR-type domain-containing protein</fullName>
    </recommendedName>
</protein>
<dbReference type="InterPro" id="IPR036271">
    <property type="entry name" value="Tet_transcr_reg_TetR-rel_C_sf"/>
</dbReference>
<dbReference type="RefSeq" id="WP_345128251.1">
    <property type="nucleotide sequence ID" value="NZ_BAABAT010000009.1"/>
</dbReference>
<dbReference type="PANTHER" id="PTHR30328:SF54">
    <property type="entry name" value="HTH-TYPE TRANSCRIPTIONAL REPRESSOR SCO4008"/>
    <property type="match status" value="1"/>
</dbReference>
<dbReference type="InterPro" id="IPR009057">
    <property type="entry name" value="Homeodomain-like_sf"/>
</dbReference>
<keyword evidence="5" id="KW-1185">Reference proteome</keyword>
<reference evidence="5" key="1">
    <citation type="journal article" date="2019" name="Int. J. Syst. Evol. Microbiol.">
        <title>The Global Catalogue of Microorganisms (GCM) 10K type strain sequencing project: providing services to taxonomists for standard genome sequencing and annotation.</title>
        <authorList>
            <consortium name="The Broad Institute Genomics Platform"/>
            <consortium name="The Broad Institute Genome Sequencing Center for Infectious Disease"/>
            <person name="Wu L."/>
            <person name="Ma J."/>
        </authorList>
    </citation>
    <scope>NUCLEOTIDE SEQUENCE [LARGE SCALE GENOMIC DNA]</scope>
    <source>
        <strain evidence="5">JCM 17441</strain>
    </source>
</reference>
<dbReference type="EMBL" id="BAABAT010000009">
    <property type="protein sequence ID" value="GAA4250131.1"/>
    <property type="molecule type" value="Genomic_DNA"/>
</dbReference>